<comment type="caution">
    <text evidence="3">The sequence shown here is derived from an EMBL/GenBank/DDBJ whole genome shotgun (WGS) entry which is preliminary data.</text>
</comment>
<evidence type="ECO:0000259" key="2">
    <source>
        <dbReference type="Pfam" id="PF13460"/>
    </source>
</evidence>
<dbReference type="PANTHER" id="PTHR43355">
    <property type="entry name" value="FLAVIN REDUCTASE (NADPH)"/>
    <property type="match status" value="1"/>
</dbReference>
<dbReference type="Pfam" id="PF13460">
    <property type="entry name" value="NAD_binding_10"/>
    <property type="match status" value="1"/>
</dbReference>
<gene>
    <name evidence="3" type="ORF">TASIC1_0006064500</name>
</gene>
<reference evidence="3 4" key="1">
    <citation type="submission" date="2020-07" db="EMBL/GenBank/DDBJ databases">
        <title>Trichoderma asperellum IC-1 whole genome shotgun sequence.</title>
        <authorList>
            <person name="Kanamasa S."/>
            <person name="Takahashi H."/>
        </authorList>
    </citation>
    <scope>NUCLEOTIDE SEQUENCE [LARGE SCALE GENOMIC DNA]</scope>
    <source>
        <strain evidence="3 4">IC-1</strain>
    </source>
</reference>
<dbReference type="InterPro" id="IPR036291">
    <property type="entry name" value="NAD(P)-bd_dom_sf"/>
</dbReference>
<comment type="similarity">
    <text evidence="1">Belongs to the avfA family.</text>
</comment>
<protein>
    <submittedName>
        <fullName evidence="3">Flavin reductase (NADPH)</fullName>
    </submittedName>
</protein>
<dbReference type="Gene3D" id="3.40.50.720">
    <property type="entry name" value="NAD(P)-binding Rossmann-like Domain"/>
    <property type="match status" value="1"/>
</dbReference>
<evidence type="ECO:0000256" key="1">
    <source>
        <dbReference type="ARBA" id="ARBA00038376"/>
    </source>
</evidence>
<evidence type="ECO:0000313" key="3">
    <source>
        <dbReference type="EMBL" id="GFP56475.1"/>
    </source>
</evidence>
<dbReference type="Proteomes" id="UP000517252">
    <property type="component" value="Unassembled WGS sequence"/>
</dbReference>
<dbReference type="EMBL" id="BLZH01000006">
    <property type="protein sequence ID" value="GFP56475.1"/>
    <property type="molecule type" value="Genomic_DNA"/>
</dbReference>
<organism evidence="3 4">
    <name type="scientific">Trichoderma asperellum</name>
    <name type="common">Filamentous fungus</name>
    <dbReference type="NCBI Taxonomy" id="101201"/>
    <lineage>
        <taxon>Eukaryota</taxon>
        <taxon>Fungi</taxon>
        <taxon>Dikarya</taxon>
        <taxon>Ascomycota</taxon>
        <taxon>Pezizomycotina</taxon>
        <taxon>Sordariomycetes</taxon>
        <taxon>Hypocreomycetidae</taxon>
        <taxon>Hypocreales</taxon>
        <taxon>Hypocreaceae</taxon>
        <taxon>Trichoderma</taxon>
    </lineage>
</organism>
<feature type="domain" description="NAD(P)-binding" evidence="2">
    <location>
        <begin position="7"/>
        <end position="214"/>
    </location>
</feature>
<dbReference type="OrthoDB" id="419598at2759"/>
<dbReference type="InterPro" id="IPR016040">
    <property type="entry name" value="NAD(P)-bd_dom"/>
</dbReference>
<dbReference type="GO" id="GO:0042602">
    <property type="term" value="F:riboflavin reductase (NADPH) activity"/>
    <property type="evidence" value="ECO:0007669"/>
    <property type="project" value="TreeGrafter"/>
</dbReference>
<name>A0A6V8QW26_TRIAP</name>
<sequence>MHIFISGATGRNGRLILAEALSRNHTVTVLARDPSSLTPHPNLTIIKGTPTSLQDVQTALSTPTLPSAILTTINQRRVSENPFAALSPDTPTDLLTSTAKILLSAIANTNFTGHPSPKIVVNSLFGARESMDNMAWPLRFVLTHSTMKIAIKDHNNMDELIRQSGLPFVFARPARLTEGPAEAVRIWPDNGQGCGWNPAISRASLAEWMIKAAEANEWDGRSPVLTK</sequence>
<dbReference type="InterPro" id="IPR051606">
    <property type="entry name" value="Polyketide_Oxido-like"/>
</dbReference>
<dbReference type="AlphaFoldDB" id="A0A6V8QW26"/>
<dbReference type="SUPFAM" id="SSF51735">
    <property type="entry name" value="NAD(P)-binding Rossmann-fold domains"/>
    <property type="match status" value="1"/>
</dbReference>
<dbReference type="GO" id="GO:0004074">
    <property type="term" value="F:biliverdin reductase [NAD(P)H] activity"/>
    <property type="evidence" value="ECO:0007669"/>
    <property type="project" value="TreeGrafter"/>
</dbReference>
<dbReference type="PANTHER" id="PTHR43355:SF2">
    <property type="entry name" value="FLAVIN REDUCTASE (NADPH)"/>
    <property type="match status" value="1"/>
</dbReference>
<accession>A0A6V8QW26</accession>
<evidence type="ECO:0000313" key="4">
    <source>
        <dbReference type="Proteomes" id="UP000517252"/>
    </source>
</evidence>
<proteinExistence type="inferred from homology"/>